<evidence type="ECO:0000256" key="9">
    <source>
        <dbReference type="ARBA" id="ARBA00023004"/>
    </source>
</evidence>
<feature type="transmembrane region" description="Helical" evidence="14">
    <location>
        <begin position="183"/>
        <end position="202"/>
    </location>
</feature>
<comment type="similarity">
    <text evidence="2 13">Belongs to the fatty acid desaturase type 1 family.</text>
</comment>
<keyword evidence="13" id="KW-0349">Heme</keyword>
<dbReference type="InParanoid" id="A0A2K1QZ46"/>
<accession>A0A2K1QZ46</accession>
<keyword evidence="11 14" id="KW-0472">Membrane</keyword>
<gene>
    <name evidence="16" type="ORF">CAC42_5771</name>
</gene>
<dbReference type="GO" id="GO:0004768">
    <property type="term" value="F:stearoyl-CoA 9-desaturase activity"/>
    <property type="evidence" value="ECO:0007669"/>
    <property type="project" value="UniProtKB-UniRule"/>
</dbReference>
<sequence>MADHNAVTTSKKDSPYPSSLTPPSILSQLSQALSDLATTIDWPRVLVLIFLPLYGLHQSLSTPLYPSTFLWSFVLYWTTGLGITAGYHRLWAHTSCRACFPLRVFLALARAGAMEGSIRWWARDHRAHHRWTDTPRDPYSVTKGFWHAHMGWLLFRDGTKRVGRVDISDLDQDPVVMWQHRHFGLLSIACALVFPVAVGSAWGDPWGAFVYAGILRLFFTHQCTFCVSSLAHWIGEATFEDRKTPRDHWITALFTFGEGYHNFHHTFPSDYRNGIAWWQYDPTKTVIRVWEWMGLAVDLKRFGDGEVVKSRILMEERRVEGLRKEVEERKKGLVWGPGLKDLPIVEWDDFVERVNAKEELLVVVGVVHDVGAFVGQHPGGGGGALIKSFVGKDATAVFNGGVYDHGAPARNLLSTMRVAVLRGGGEVEVWKRDSGFVEAGPTAKIPILA</sequence>
<name>A0A2K1QZ46_9PEZI</name>
<dbReference type="OrthoDB" id="10260134at2759"/>
<evidence type="ECO:0000256" key="2">
    <source>
        <dbReference type="ARBA" id="ARBA00009295"/>
    </source>
</evidence>
<evidence type="ECO:0000256" key="10">
    <source>
        <dbReference type="ARBA" id="ARBA00023098"/>
    </source>
</evidence>
<keyword evidence="8 13" id="KW-0560">Oxidoreductase</keyword>
<keyword evidence="13" id="KW-0249">Electron transport</keyword>
<dbReference type="GO" id="GO:0005506">
    <property type="term" value="F:iron ion binding"/>
    <property type="evidence" value="ECO:0007669"/>
    <property type="project" value="TreeGrafter"/>
</dbReference>
<feature type="domain" description="Cytochrome b5 heme-binding" evidence="15">
    <location>
        <begin position="342"/>
        <end position="422"/>
    </location>
</feature>
<keyword evidence="5 13" id="KW-0479">Metal-binding</keyword>
<keyword evidence="13" id="KW-0813">Transport</keyword>
<evidence type="ECO:0000256" key="3">
    <source>
        <dbReference type="ARBA" id="ARBA00022516"/>
    </source>
</evidence>
<comment type="caution">
    <text evidence="16">The sequence shown here is derived from an EMBL/GenBank/DDBJ whole genome shotgun (WGS) entry which is preliminary data.</text>
</comment>
<comment type="function">
    <text evidence="13">Stearoyl-CoA desaturase that utilizes O(2) and electrons from reduced cytochrome b5 to introduce the first double bond into saturated fatty acyl-CoA substrates.</text>
</comment>
<dbReference type="SMART" id="SM01117">
    <property type="entry name" value="Cyt-b5"/>
    <property type="match status" value="1"/>
</dbReference>
<keyword evidence="9 13" id="KW-0408">Iron</keyword>
<dbReference type="InterPro" id="IPR001199">
    <property type="entry name" value="Cyt_B5-like_heme/steroid-bd"/>
</dbReference>
<dbReference type="STRING" id="2082308.A0A2K1QZ46"/>
<evidence type="ECO:0000256" key="5">
    <source>
        <dbReference type="ARBA" id="ARBA00022723"/>
    </source>
</evidence>
<keyword evidence="7 14" id="KW-1133">Transmembrane helix</keyword>
<dbReference type="EMBL" id="NKHZ01000025">
    <property type="protein sequence ID" value="PNS20321.1"/>
    <property type="molecule type" value="Genomic_DNA"/>
</dbReference>
<comment type="catalytic activity">
    <reaction evidence="13">
        <text>octadecanoyl-CoA + 2 Fe(II)-[cytochrome b5] + O2 + 2 H(+) = (9Z)-octadecenoyl-CoA + 2 Fe(III)-[cytochrome b5] + 2 H2O</text>
        <dbReference type="Rhea" id="RHEA:19721"/>
        <dbReference type="Rhea" id="RHEA-COMP:10438"/>
        <dbReference type="Rhea" id="RHEA-COMP:10439"/>
        <dbReference type="ChEBI" id="CHEBI:15377"/>
        <dbReference type="ChEBI" id="CHEBI:15378"/>
        <dbReference type="ChEBI" id="CHEBI:15379"/>
        <dbReference type="ChEBI" id="CHEBI:29033"/>
        <dbReference type="ChEBI" id="CHEBI:29034"/>
        <dbReference type="ChEBI" id="CHEBI:57387"/>
        <dbReference type="ChEBI" id="CHEBI:57394"/>
        <dbReference type="EC" id="1.14.19.1"/>
    </reaction>
</comment>
<keyword evidence="12 13" id="KW-0275">Fatty acid biosynthesis</keyword>
<dbReference type="PANTHER" id="PTHR11351">
    <property type="entry name" value="ACYL-COA DESATURASE"/>
    <property type="match status" value="1"/>
</dbReference>
<dbReference type="PROSITE" id="PS00476">
    <property type="entry name" value="FATTY_ACID_DESATUR_1"/>
    <property type="match status" value="1"/>
</dbReference>
<evidence type="ECO:0000256" key="4">
    <source>
        <dbReference type="ARBA" id="ARBA00022692"/>
    </source>
</evidence>
<dbReference type="Proteomes" id="UP000243797">
    <property type="component" value="Unassembled WGS sequence"/>
</dbReference>
<evidence type="ECO:0000256" key="8">
    <source>
        <dbReference type="ARBA" id="ARBA00023002"/>
    </source>
</evidence>
<evidence type="ECO:0000256" key="12">
    <source>
        <dbReference type="ARBA" id="ARBA00023160"/>
    </source>
</evidence>
<evidence type="ECO:0000256" key="13">
    <source>
        <dbReference type="PIRNR" id="PIRNR000345"/>
    </source>
</evidence>
<dbReference type="Gene3D" id="3.10.120.10">
    <property type="entry name" value="Cytochrome b5-like heme/steroid binding domain"/>
    <property type="match status" value="1"/>
</dbReference>
<comment type="subcellular location">
    <subcellularLocation>
        <location evidence="1">Membrane</location>
        <topology evidence="1">Multi-pass membrane protein</topology>
    </subcellularLocation>
</comment>
<dbReference type="SUPFAM" id="SSF55856">
    <property type="entry name" value="Cytochrome b5-like heme/steroid binding domain"/>
    <property type="match status" value="1"/>
</dbReference>
<proteinExistence type="inferred from homology"/>
<dbReference type="InterPro" id="IPR009160">
    <property type="entry name" value="Acyl-CoA_deSatase_haem/ster-bd"/>
</dbReference>
<evidence type="ECO:0000256" key="11">
    <source>
        <dbReference type="ARBA" id="ARBA00023136"/>
    </source>
</evidence>
<evidence type="ECO:0000256" key="7">
    <source>
        <dbReference type="ARBA" id="ARBA00022989"/>
    </source>
</evidence>
<dbReference type="PIRSF" id="PIRSF000345">
    <property type="entry name" value="OLE1"/>
    <property type="match status" value="1"/>
</dbReference>
<dbReference type="InterPro" id="IPR015876">
    <property type="entry name" value="Acyl-CoA_DS"/>
</dbReference>
<dbReference type="InterPro" id="IPR036400">
    <property type="entry name" value="Cyt_B5-like_heme/steroid_sf"/>
</dbReference>
<dbReference type="Pfam" id="PF00487">
    <property type="entry name" value="FA_desaturase"/>
    <property type="match status" value="1"/>
</dbReference>
<keyword evidence="6 13" id="KW-0276">Fatty acid metabolism</keyword>
<dbReference type="AlphaFoldDB" id="A0A2K1QZ46"/>
<evidence type="ECO:0000256" key="6">
    <source>
        <dbReference type="ARBA" id="ARBA00022832"/>
    </source>
</evidence>
<dbReference type="PROSITE" id="PS50255">
    <property type="entry name" value="CYTOCHROME_B5_2"/>
    <property type="match status" value="1"/>
</dbReference>
<keyword evidence="17" id="KW-1185">Reference proteome</keyword>
<dbReference type="InterPro" id="IPR005804">
    <property type="entry name" value="FA_desaturase_dom"/>
</dbReference>
<reference evidence="16 17" key="1">
    <citation type="submission" date="2017-06" db="EMBL/GenBank/DDBJ databases">
        <title>Draft genome sequence of a variant of Elsinoe murrayae.</title>
        <authorList>
            <person name="Cheng Q."/>
        </authorList>
    </citation>
    <scope>NUCLEOTIDE SEQUENCE [LARGE SCALE GENOMIC DNA]</scope>
    <source>
        <strain evidence="16 17">CQ-2017a</strain>
    </source>
</reference>
<dbReference type="PANTHER" id="PTHR11351:SF31">
    <property type="entry name" value="DESATURASE 1, ISOFORM A-RELATED"/>
    <property type="match status" value="1"/>
</dbReference>
<evidence type="ECO:0000259" key="15">
    <source>
        <dbReference type="PROSITE" id="PS50255"/>
    </source>
</evidence>
<dbReference type="InterPro" id="IPR001522">
    <property type="entry name" value="FADS-1_CS"/>
</dbReference>
<organism evidence="16 17">
    <name type="scientific">Sphaceloma murrayae</name>
    <dbReference type="NCBI Taxonomy" id="2082308"/>
    <lineage>
        <taxon>Eukaryota</taxon>
        <taxon>Fungi</taxon>
        <taxon>Dikarya</taxon>
        <taxon>Ascomycota</taxon>
        <taxon>Pezizomycotina</taxon>
        <taxon>Dothideomycetes</taxon>
        <taxon>Dothideomycetidae</taxon>
        <taxon>Myriangiales</taxon>
        <taxon>Elsinoaceae</taxon>
        <taxon>Sphaceloma</taxon>
    </lineage>
</organism>
<dbReference type="Pfam" id="PF00173">
    <property type="entry name" value="Cyt-b5"/>
    <property type="match status" value="1"/>
</dbReference>
<keyword evidence="4 14" id="KW-0812">Transmembrane</keyword>
<dbReference type="GO" id="GO:0006636">
    <property type="term" value="P:unsaturated fatty acid biosynthetic process"/>
    <property type="evidence" value="ECO:0007669"/>
    <property type="project" value="UniProtKB-UniRule"/>
</dbReference>
<evidence type="ECO:0000313" key="16">
    <source>
        <dbReference type="EMBL" id="PNS20321.1"/>
    </source>
</evidence>
<keyword evidence="3 13" id="KW-0444">Lipid biosynthesis</keyword>
<keyword evidence="10 13" id="KW-0443">Lipid metabolism</keyword>
<protein>
    <recommendedName>
        <fullName evidence="13">Acyl-CoA desaturase</fullName>
        <ecNumber evidence="13">1.14.19.1</ecNumber>
    </recommendedName>
</protein>
<comment type="cofactor">
    <cofactor evidence="13">
        <name>Fe(2+)</name>
        <dbReference type="ChEBI" id="CHEBI:29033"/>
    </cofactor>
    <text evidence="13">Expected to bind 2 Fe(2+) ions per subunit.</text>
</comment>
<feature type="transmembrane region" description="Helical" evidence="14">
    <location>
        <begin position="69"/>
        <end position="87"/>
    </location>
</feature>
<dbReference type="CDD" id="cd03505">
    <property type="entry name" value="Delta9-FADS-like"/>
    <property type="match status" value="1"/>
</dbReference>
<dbReference type="GO" id="GO:0005789">
    <property type="term" value="C:endoplasmic reticulum membrane"/>
    <property type="evidence" value="ECO:0007669"/>
    <property type="project" value="TreeGrafter"/>
</dbReference>
<evidence type="ECO:0000256" key="1">
    <source>
        <dbReference type="ARBA" id="ARBA00004141"/>
    </source>
</evidence>
<feature type="transmembrane region" description="Helical" evidence="14">
    <location>
        <begin position="208"/>
        <end position="234"/>
    </location>
</feature>
<dbReference type="PRINTS" id="PR00075">
    <property type="entry name" value="FACDDSATRASE"/>
</dbReference>
<evidence type="ECO:0000313" key="17">
    <source>
        <dbReference type="Proteomes" id="UP000243797"/>
    </source>
</evidence>
<dbReference type="EC" id="1.14.19.1" evidence="13"/>
<evidence type="ECO:0000256" key="14">
    <source>
        <dbReference type="SAM" id="Phobius"/>
    </source>
</evidence>